<proteinExistence type="predicted"/>
<dbReference type="AlphaFoldDB" id="A0A914M2M8"/>
<organism evidence="1 2">
    <name type="scientific">Meloidogyne incognita</name>
    <name type="common">Southern root-knot nematode worm</name>
    <name type="synonym">Oxyuris incognita</name>
    <dbReference type="NCBI Taxonomy" id="6306"/>
    <lineage>
        <taxon>Eukaryota</taxon>
        <taxon>Metazoa</taxon>
        <taxon>Ecdysozoa</taxon>
        <taxon>Nematoda</taxon>
        <taxon>Chromadorea</taxon>
        <taxon>Rhabditida</taxon>
        <taxon>Tylenchina</taxon>
        <taxon>Tylenchomorpha</taxon>
        <taxon>Tylenchoidea</taxon>
        <taxon>Meloidogynidae</taxon>
        <taxon>Meloidogyninae</taxon>
        <taxon>Meloidogyne</taxon>
        <taxon>Meloidogyne incognita group</taxon>
    </lineage>
</organism>
<sequence>MVKVIFLFISQMMLFFIQNIIKRVHSKKYPRHFQSLNNFLGNSCFTRSRAPTNSN</sequence>
<name>A0A914M2M8_MELIC</name>
<dbReference type="Proteomes" id="UP000887563">
    <property type="component" value="Unplaced"/>
</dbReference>
<evidence type="ECO:0000313" key="2">
    <source>
        <dbReference type="WBParaSite" id="Minc3s01202g21666"/>
    </source>
</evidence>
<keyword evidence="1" id="KW-1185">Reference proteome</keyword>
<accession>A0A914M2M8</accession>
<evidence type="ECO:0000313" key="1">
    <source>
        <dbReference type="Proteomes" id="UP000887563"/>
    </source>
</evidence>
<reference evidence="2" key="1">
    <citation type="submission" date="2022-11" db="UniProtKB">
        <authorList>
            <consortium name="WormBaseParasite"/>
        </authorList>
    </citation>
    <scope>IDENTIFICATION</scope>
</reference>
<dbReference type="WBParaSite" id="Minc3s01202g21666">
    <property type="protein sequence ID" value="Minc3s01202g21666"/>
    <property type="gene ID" value="Minc3s01202g21666"/>
</dbReference>
<protein>
    <submittedName>
        <fullName evidence="2">Candidate secreted effector</fullName>
    </submittedName>
</protein>